<keyword evidence="1" id="KW-0812">Transmembrane</keyword>
<dbReference type="InterPro" id="IPR001194">
    <property type="entry name" value="cDENN_dom"/>
</dbReference>
<organism evidence="3 4">
    <name type="scientific">Tritrichomonas musculus</name>
    <dbReference type="NCBI Taxonomy" id="1915356"/>
    <lineage>
        <taxon>Eukaryota</taxon>
        <taxon>Metamonada</taxon>
        <taxon>Parabasalia</taxon>
        <taxon>Tritrichomonadida</taxon>
        <taxon>Tritrichomonadidae</taxon>
        <taxon>Tritrichomonas</taxon>
    </lineage>
</organism>
<keyword evidence="4" id="KW-1185">Reference proteome</keyword>
<dbReference type="Pfam" id="PF02141">
    <property type="entry name" value="DENN"/>
    <property type="match status" value="1"/>
</dbReference>
<evidence type="ECO:0000256" key="1">
    <source>
        <dbReference type="SAM" id="Phobius"/>
    </source>
</evidence>
<evidence type="ECO:0000313" key="3">
    <source>
        <dbReference type="EMBL" id="KAK8884355.1"/>
    </source>
</evidence>
<dbReference type="PANTHER" id="PTHR15288">
    <property type="entry name" value="DENN DOMAIN-CONTAINING PROTEIN 2"/>
    <property type="match status" value="1"/>
</dbReference>
<dbReference type="PANTHER" id="PTHR15288:SF0">
    <property type="entry name" value="UDENN DOMAIN-CONTAINING PROTEIN"/>
    <property type="match status" value="1"/>
</dbReference>
<dbReference type="Proteomes" id="UP001470230">
    <property type="component" value="Unassembled WGS sequence"/>
</dbReference>
<accession>A0ABR2JZR1</accession>
<dbReference type="InterPro" id="IPR043153">
    <property type="entry name" value="DENN_C"/>
</dbReference>
<sequence>MNDSTEKTRFLRFYQGYDDEDFFENFSIWLVEKDGSHKTLQLNYPEDRQPLAGTADQIAPSPDALPNLEEHHPFFHFSSLCPEDGIRVVYSLIFLTKEKYEIHIPSKSVTIQEGALTILVVESKFLHPVHFKAILTHIYNDIHHGEIQEVFNLYSHPPTIHNNFTLLFEALPFDISTTAEIGRFHHFLFSIFQPNQVLIILIHLILSLSVIVTSIDTTKLCAGCFSLLSLLYPIIWPCVFISTLPSNLIETVNSPFPFIIGVPFKFFLRNDMKNVEVDTFVNLDCGNFISSANLDFDAKINTLISKVSDLLNNELEICKKYRGFPAFRIQLILWQFLLALMLISANMTDADLSDPQLKRRLAEALQDKKKKRQSKKNSVQHILYDSIVIDFLCEHITSGFTKYIPDDFFKVLSSQSMKELMASIH</sequence>
<dbReference type="PROSITE" id="PS50211">
    <property type="entry name" value="DENN"/>
    <property type="match status" value="1"/>
</dbReference>
<dbReference type="InterPro" id="IPR037516">
    <property type="entry name" value="Tripartite_DENN"/>
</dbReference>
<comment type="caution">
    <text evidence="3">The sequence shown here is derived from an EMBL/GenBank/DDBJ whole genome shotgun (WGS) entry which is preliminary data.</text>
</comment>
<keyword evidence="1" id="KW-0472">Membrane</keyword>
<dbReference type="Gene3D" id="3.40.50.11500">
    <property type="match status" value="1"/>
</dbReference>
<protein>
    <recommendedName>
        <fullName evidence="2">UDENN domain-containing protein</fullName>
    </recommendedName>
</protein>
<feature type="domain" description="UDENN" evidence="2">
    <location>
        <begin position="23"/>
        <end position="425"/>
    </location>
</feature>
<gene>
    <name evidence="3" type="ORF">M9Y10_043465</name>
</gene>
<proteinExistence type="predicted"/>
<keyword evidence="1" id="KW-1133">Transmembrane helix</keyword>
<feature type="transmembrane region" description="Helical" evidence="1">
    <location>
        <begin position="197"/>
        <end position="215"/>
    </location>
</feature>
<name>A0ABR2JZR1_9EUKA</name>
<evidence type="ECO:0000313" key="4">
    <source>
        <dbReference type="Proteomes" id="UP001470230"/>
    </source>
</evidence>
<dbReference type="EMBL" id="JAPFFF010000008">
    <property type="protein sequence ID" value="KAK8884355.1"/>
    <property type="molecule type" value="Genomic_DNA"/>
</dbReference>
<evidence type="ECO:0000259" key="2">
    <source>
        <dbReference type="PROSITE" id="PS50211"/>
    </source>
</evidence>
<dbReference type="InterPro" id="IPR051942">
    <property type="entry name" value="DENN_domain_containing_2"/>
</dbReference>
<feature type="transmembrane region" description="Helical" evidence="1">
    <location>
        <begin position="222"/>
        <end position="242"/>
    </location>
</feature>
<reference evidence="3 4" key="1">
    <citation type="submission" date="2024-04" db="EMBL/GenBank/DDBJ databases">
        <title>Tritrichomonas musculus Genome.</title>
        <authorList>
            <person name="Alves-Ferreira E."/>
            <person name="Grigg M."/>
            <person name="Lorenzi H."/>
            <person name="Galac M."/>
        </authorList>
    </citation>
    <scope>NUCLEOTIDE SEQUENCE [LARGE SCALE GENOMIC DNA]</scope>
    <source>
        <strain evidence="3 4">EAF2021</strain>
    </source>
</reference>
<dbReference type="SMART" id="SM00799">
    <property type="entry name" value="DENN"/>
    <property type="match status" value="1"/>
</dbReference>